<organism evidence="2 3">
    <name type="scientific">Trametes coccinea (strain BRFM310)</name>
    <name type="common">Pycnoporus coccineus</name>
    <dbReference type="NCBI Taxonomy" id="1353009"/>
    <lineage>
        <taxon>Eukaryota</taxon>
        <taxon>Fungi</taxon>
        <taxon>Dikarya</taxon>
        <taxon>Basidiomycota</taxon>
        <taxon>Agaricomycotina</taxon>
        <taxon>Agaricomycetes</taxon>
        <taxon>Polyporales</taxon>
        <taxon>Polyporaceae</taxon>
        <taxon>Trametes</taxon>
    </lineage>
</organism>
<dbReference type="Proteomes" id="UP000193067">
    <property type="component" value="Unassembled WGS sequence"/>
</dbReference>
<dbReference type="AlphaFoldDB" id="A0A1Y2I7X6"/>
<gene>
    <name evidence="2" type="ORF">PYCCODRAFT_1308241</name>
</gene>
<feature type="region of interest" description="Disordered" evidence="1">
    <location>
        <begin position="225"/>
        <end position="252"/>
    </location>
</feature>
<proteinExistence type="predicted"/>
<dbReference type="STRING" id="1353009.A0A1Y2I7X6"/>
<feature type="region of interest" description="Disordered" evidence="1">
    <location>
        <begin position="45"/>
        <end position="129"/>
    </location>
</feature>
<name>A0A1Y2I7X6_TRAC3</name>
<sequence length="252" mass="27691">MLSPPSPPVHYPAVSGWVSSQPGAYLESLGTPDRHDPPTQITVHLADIAPGPSTAQPTPVRRSTRQRTQVARPTKGPSSAKAVAKRGRRTKAAPTHAQPVASGSNVQLPPRGPAVGMKERERATRRPREEVVKQLAPVAPRDCPTEGCERKFGAPREEEVAHLKEHYPGGLTRAKVPCLWTGCGEMVAGNTLVDHIGAKHLRVEHRCTYEWCIWTSPTSGNLDQHLERKHGHPKRRLTEGDVPDKPKKRRTQ</sequence>
<keyword evidence="3" id="KW-1185">Reference proteome</keyword>
<feature type="compositionally biased region" description="Basic and acidic residues" evidence="1">
    <location>
        <begin position="117"/>
        <end position="129"/>
    </location>
</feature>
<evidence type="ECO:0000256" key="1">
    <source>
        <dbReference type="SAM" id="MobiDB-lite"/>
    </source>
</evidence>
<feature type="compositionally biased region" description="Basic and acidic residues" evidence="1">
    <location>
        <begin position="236"/>
        <end position="245"/>
    </location>
</feature>
<evidence type="ECO:0000313" key="3">
    <source>
        <dbReference type="Proteomes" id="UP000193067"/>
    </source>
</evidence>
<protein>
    <submittedName>
        <fullName evidence="2">Uncharacterized protein</fullName>
    </submittedName>
</protein>
<accession>A0A1Y2I7X6</accession>
<evidence type="ECO:0000313" key="2">
    <source>
        <dbReference type="EMBL" id="OSC96460.1"/>
    </source>
</evidence>
<reference evidence="2 3" key="1">
    <citation type="journal article" date="2015" name="Biotechnol. Biofuels">
        <title>Enhanced degradation of softwood versus hardwood by the white-rot fungus Pycnoporus coccineus.</title>
        <authorList>
            <person name="Couturier M."/>
            <person name="Navarro D."/>
            <person name="Chevret D."/>
            <person name="Henrissat B."/>
            <person name="Piumi F."/>
            <person name="Ruiz-Duenas F.J."/>
            <person name="Martinez A.T."/>
            <person name="Grigoriev I.V."/>
            <person name="Riley R."/>
            <person name="Lipzen A."/>
            <person name="Berrin J.G."/>
            <person name="Master E.R."/>
            <person name="Rosso M.N."/>
        </authorList>
    </citation>
    <scope>NUCLEOTIDE SEQUENCE [LARGE SCALE GENOMIC DNA]</scope>
    <source>
        <strain evidence="2 3">BRFM310</strain>
    </source>
</reference>
<dbReference type="OrthoDB" id="2757562at2759"/>
<dbReference type="EMBL" id="KZ084181">
    <property type="protein sequence ID" value="OSC96460.1"/>
    <property type="molecule type" value="Genomic_DNA"/>
</dbReference>